<accession>A0A212LC71</accession>
<evidence type="ECO:0000313" key="2">
    <source>
        <dbReference type="EMBL" id="SCM75163.1"/>
    </source>
</evidence>
<dbReference type="EMBL" id="FMJD01000005">
    <property type="protein sequence ID" value="SCM75163.1"/>
    <property type="molecule type" value="Genomic_DNA"/>
</dbReference>
<proteinExistence type="predicted"/>
<gene>
    <name evidence="2" type="ORF">KL86PLE_130564</name>
</gene>
<feature type="signal peptide" evidence="1">
    <location>
        <begin position="1"/>
        <end position="26"/>
    </location>
</feature>
<dbReference type="AlphaFoldDB" id="A0A212LC71"/>
<reference evidence="2" key="1">
    <citation type="submission" date="2016-08" db="EMBL/GenBank/DDBJ databases">
        <authorList>
            <person name="Seilhamer J.J."/>
        </authorList>
    </citation>
    <scope>NUCLEOTIDE SEQUENCE</scope>
    <source>
        <strain evidence="2">86</strain>
    </source>
</reference>
<keyword evidence="1" id="KW-0732">Signal</keyword>
<dbReference type="RefSeq" id="WP_288199958.1">
    <property type="nucleotide sequence ID" value="NZ_LT608334.1"/>
</dbReference>
<sequence length="389" mass="39909">MTISSRWSLTVAVVALTAGLAGPAFSAATPEQVTAALTKLLATDKGATFTLGTPTQSDAGIVYNNVSIKSGDGSETKIDVLTIGNPTVEGDTLSADTIVAENLTGTDKGDSITITSLELTAPVFTGKETGNRIDALSAEGISLAQPGKAPIVIDSAGLDLSDYADDVPHAIDLSVEGIDVDPAAVDTSGQFASQLKAMGYDKLTLGFYGSGSLDEATGDLVVNEITVDGTDLGTVTLAGTFGGLTTDVVKELKQPNPPQDALGKVTLKEASVFYGDASLAGRLIAQQAKQMGQEPVTFIGQITGALPLLLSTIGNQPFQDKLADGLTTFLKDPKNLTITAKPATPVPLMELLSTSQTAPQTLPDLLKADVIANQPESEDGEAGEGTDTN</sequence>
<protein>
    <submittedName>
        <fullName evidence="2">Uncharacterized protein</fullName>
    </submittedName>
</protein>
<evidence type="ECO:0000256" key="1">
    <source>
        <dbReference type="SAM" id="SignalP"/>
    </source>
</evidence>
<organism evidence="2">
    <name type="scientific">uncultured Pleomorphomonas sp</name>
    <dbReference type="NCBI Taxonomy" id="442121"/>
    <lineage>
        <taxon>Bacteria</taxon>
        <taxon>Pseudomonadati</taxon>
        <taxon>Pseudomonadota</taxon>
        <taxon>Alphaproteobacteria</taxon>
        <taxon>Hyphomicrobiales</taxon>
        <taxon>Pleomorphomonadaceae</taxon>
        <taxon>Pleomorphomonas</taxon>
        <taxon>environmental samples</taxon>
    </lineage>
</organism>
<name>A0A212LC71_9HYPH</name>
<feature type="chain" id="PRO_5012126121" evidence="1">
    <location>
        <begin position="27"/>
        <end position="389"/>
    </location>
</feature>